<protein>
    <submittedName>
        <fullName evidence="1">Uncharacterized protein</fullName>
    </submittedName>
</protein>
<dbReference type="Proteomes" id="UP000828048">
    <property type="component" value="Chromosome 10"/>
</dbReference>
<gene>
    <name evidence="1" type="ORF">Vadar_008356</name>
</gene>
<reference evidence="1 2" key="1">
    <citation type="journal article" date="2021" name="Hortic Res">
        <title>High-quality reference genome and annotation aids understanding of berry development for evergreen blueberry (Vaccinium darrowii).</title>
        <authorList>
            <person name="Yu J."/>
            <person name="Hulse-Kemp A.M."/>
            <person name="Babiker E."/>
            <person name="Staton M."/>
        </authorList>
    </citation>
    <scope>NUCLEOTIDE SEQUENCE [LARGE SCALE GENOMIC DNA]</scope>
    <source>
        <strain evidence="2">cv. NJ 8807/NJ 8810</strain>
        <tissue evidence="1">Young leaf</tissue>
    </source>
</reference>
<organism evidence="1 2">
    <name type="scientific">Vaccinium darrowii</name>
    <dbReference type="NCBI Taxonomy" id="229202"/>
    <lineage>
        <taxon>Eukaryota</taxon>
        <taxon>Viridiplantae</taxon>
        <taxon>Streptophyta</taxon>
        <taxon>Embryophyta</taxon>
        <taxon>Tracheophyta</taxon>
        <taxon>Spermatophyta</taxon>
        <taxon>Magnoliopsida</taxon>
        <taxon>eudicotyledons</taxon>
        <taxon>Gunneridae</taxon>
        <taxon>Pentapetalae</taxon>
        <taxon>asterids</taxon>
        <taxon>Ericales</taxon>
        <taxon>Ericaceae</taxon>
        <taxon>Vaccinioideae</taxon>
        <taxon>Vaccinieae</taxon>
        <taxon>Vaccinium</taxon>
    </lineage>
</organism>
<evidence type="ECO:0000313" key="1">
    <source>
        <dbReference type="EMBL" id="KAH7839758.1"/>
    </source>
</evidence>
<sequence>MISMKWGSNISIWAGSHIRLCYKDTIPLPNSAHPLPISNNTDHHFLPAQTGITPSPIVSTLSTLPSTPTPTPVSTPSYSLSLPSDVELVDAPVSESLSDKPPTRRHYQRHKSKTQSSHNPQLVTSKSKNPSLILQDDQTPHPPSLGKRKLGVFDMEPDKLRLLDNSKDATKAKRSKTGGVGRPLTFHQLKEFSRLYSPSLFFLSETKNGVTRLEVVKKALGMDGSLWVEPAGLAGGLAIFWKGATKVDLKYQCSWFIDVQINEEDGSNWRLINVYFSSRIEVRRAQWEVFLQHKNCLGEDWLIWGDMNDITSVEEKRGGVVPAQWELKGFQNFISQCNLIDLGFSGFPFTWCNNRVGAECIQERLDRVLATPSWRLKFSQACVDHLNSVGSDHFALLLHLQPTDHQKRVPFRFDARWVQEEEMAPIIEQAWKLSIPGSKCFKVQQRIKGCRTSIQVWKRRKKLNSRQKIEELQQKIHHIQNGPLYFDRDLLHRLKGQLYHEWENEELY</sequence>
<comment type="caution">
    <text evidence="1">The sequence shown here is derived from an EMBL/GenBank/DDBJ whole genome shotgun (WGS) entry which is preliminary data.</text>
</comment>
<evidence type="ECO:0000313" key="2">
    <source>
        <dbReference type="Proteomes" id="UP000828048"/>
    </source>
</evidence>
<accession>A0ACB7XG76</accession>
<keyword evidence="2" id="KW-1185">Reference proteome</keyword>
<dbReference type="EMBL" id="CM037160">
    <property type="protein sequence ID" value="KAH7839758.1"/>
    <property type="molecule type" value="Genomic_DNA"/>
</dbReference>
<name>A0ACB7XG76_9ERIC</name>
<proteinExistence type="predicted"/>